<dbReference type="InterPro" id="IPR012337">
    <property type="entry name" value="RNaseH-like_sf"/>
</dbReference>
<dbReference type="AlphaFoldDB" id="A0AAU8MBY1"/>
<dbReference type="Pfam" id="PF13276">
    <property type="entry name" value="HTH_21"/>
    <property type="match status" value="1"/>
</dbReference>
<dbReference type="InterPro" id="IPR048020">
    <property type="entry name" value="Transpos_IS3"/>
</dbReference>
<gene>
    <name evidence="3" type="ORF">N027_05260</name>
</gene>
<feature type="region of interest" description="Disordered" evidence="1">
    <location>
        <begin position="1"/>
        <end position="27"/>
    </location>
</feature>
<dbReference type="EMBL" id="CP159278">
    <property type="protein sequence ID" value="XCN78932.1"/>
    <property type="molecule type" value="Genomic_DNA"/>
</dbReference>
<proteinExistence type="predicted"/>
<feature type="domain" description="Integrase catalytic" evidence="2">
    <location>
        <begin position="168"/>
        <end position="329"/>
    </location>
</feature>
<dbReference type="PROSITE" id="PS50994">
    <property type="entry name" value="INTEGRASE"/>
    <property type="match status" value="1"/>
</dbReference>
<dbReference type="Gene3D" id="3.30.420.10">
    <property type="entry name" value="Ribonuclease H-like superfamily/Ribonuclease H"/>
    <property type="match status" value="1"/>
</dbReference>
<dbReference type="InterPro" id="IPR001584">
    <property type="entry name" value="Integrase_cat-core"/>
</dbReference>
<reference evidence="3" key="1">
    <citation type="journal article" date="2014" name="Genome Announc.">
        <title>Draft Genome Sequences of a Phylogenetically Diverse Suite of Pseudomonas syringae Strains from Multiple Source Populations.</title>
        <authorList>
            <person name="Baltrus D.A."/>
            <person name="Yourstone S."/>
            <person name="Lind A."/>
            <person name="Guilbaud C."/>
            <person name="Sands D.C."/>
            <person name="Jones C.D."/>
            <person name="Morris C.E."/>
            <person name="Dangl J.L."/>
        </authorList>
    </citation>
    <scope>NUCLEOTIDE SEQUENCE</scope>
    <source>
        <strain evidence="3">USA007</strain>
    </source>
</reference>
<dbReference type="Pfam" id="PF00665">
    <property type="entry name" value="rve"/>
    <property type="match status" value="1"/>
</dbReference>
<dbReference type="InterPro" id="IPR050900">
    <property type="entry name" value="Transposase_IS3/IS150/IS904"/>
</dbReference>
<dbReference type="PANTHER" id="PTHR46889:SF4">
    <property type="entry name" value="TRANSPOSASE INSO FOR INSERTION SEQUENCE ELEMENT IS911B-RELATED"/>
    <property type="match status" value="1"/>
</dbReference>
<dbReference type="GO" id="GO:0015074">
    <property type="term" value="P:DNA integration"/>
    <property type="evidence" value="ECO:0007669"/>
    <property type="project" value="InterPro"/>
</dbReference>
<protein>
    <submittedName>
        <fullName evidence="3">IS3 family transposase</fullName>
    </submittedName>
</protein>
<dbReference type="SUPFAM" id="SSF53098">
    <property type="entry name" value="Ribonuclease H-like"/>
    <property type="match status" value="1"/>
</dbReference>
<dbReference type="InterPro" id="IPR036397">
    <property type="entry name" value="RNaseH_sf"/>
</dbReference>
<dbReference type="GO" id="GO:0003676">
    <property type="term" value="F:nucleic acid binding"/>
    <property type="evidence" value="ECO:0007669"/>
    <property type="project" value="InterPro"/>
</dbReference>
<accession>A0AAU8MBY1</accession>
<dbReference type="InterPro" id="IPR025948">
    <property type="entry name" value="HTH-like_dom"/>
</dbReference>
<dbReference type="NCBIfam" id="NF033516">
    <property type="entry name" value="transpos_IS3"/>
    <property type="match status" value="1"/>
</dbReference>
<evidence type="ECO:0000256" key="1">
    <source>
        <dbReference type="SAM" id="MobiDB-lite"/>
    </source>
</evidence>
<dbReference type="RefSeq" id="WP_309137529.1">
    <property type="nucleotide sequence ID" value="NZ_CP159278.1"/>
</dbReference>
<evidence type="ECO:0000259" key="2">
    <source>
        <dbReference type="PROSITE" id="PS50994"/>
    </source>
</evidence>
<sequence length="330" mass="37519">MAQGAGRSRANYSASGSRSHRLAAGQVGTAGSRERCFKKAVALSSKGAVWPKKMIEGATKKLSVRRLCCALGIPRSSYYAMRRPRAERIIEPQLEKKIRLLHKEHRGALGSRGFVKALKAQGVQVGRHRMRSLMKSLGLVRRRAQHAHYRRATKPSNIAPNVLERRFNPEHPNTFWAGDITYIRVGGSWLYLAIVMDLFSRRIVGWAFSRTADTELSLQALRLAVGLRRPSSELVFHSDQGCQYTADRFVSYLAEKQIVQSMSRRGNCWDNAVVERYFRSQKHDWSPENGYLNHFEAERDVMDFIAHYNHRRCHSASNNLPPAIFEKLAA</sequence>
<reference evidence="3" key="2">
    <citation type="submission" date="2024-07" db="EMBL/GenBank/DDBJ databases">
        <title>A complete genome sequence for Pseudomonas syringae USA007.</title>
        <authorList>
            <person name="Baltrus D.A."/>
        </authorList>
    </citation>
    <scope>NUCLEOTIDE SEQUENCE</scope>
    <source>
        <strain evidence="3">USA007</strain>
    </source>
</reference>
<evidence type="ECO:0000313" key="3">
    <source>
        <dbReference type="EMBL" id="XCN78932.1"/>
    </source>
</evidence>
<dbReference type="PANTHER" id="PTHR46889">
    <property type="entry name" value="TRANSPOSASE INSF FOR INSERTION SEQUENCE IS3B-RELATED"/>
    <property type="match status" value="1"/>
</dbReference>
<name>A0AAU8MBY1_PSESX</name>
<organism evidence="3">
    <name type="scientific">Pseudomonas syringae USA007</name>
    <dbReference type="NCBI Taxonomy" id="1357288"/>
    <lineage>
        <taxon>Bacteria</taxon>
        <taxon>Pseudomonadati</taxon>
        <taxon>Pseudomonadota</taxon>
        <taxon>Gammaproteobacteria</taxon>
        <taxon>Pseudomonadales</taxon>
        <taxon>Pseudomonadaceae</taxon>
        <taxon>Pseudomonas</taxon>
        <taxon>Pseudomonas syringae</taxon>
    </lineage>
</organism>